<dbReference type="Proteomes" id="UP000005307">
    <property type="component" value="Chromosome"/>
</dbReference>
<dbReference type="KEGG" id="oat:OAN307_c45070"/>
<dbReference type="STRING" id="391626.OAN307_c45070"/>
<protein>
    <recommendedName>
        <fullName evidence="1">DUF6900 domain-containing protein</fullName>
    </recommendedName>
</protein>
<keyword evidence="3" id="KW-1185">Reference proteome</keyword>
<reference evidence="2 3" key="1">
    <citation type="journal article" date="2013" name="PLoS ONE">
        <title>Poles Apart: Arctic and Antarctic Octadecabacter strains Share High Genome Plasticity and a New Type of Xanthorhodopsin.</title>
        <authorList>
            <person name="Vollmers J."/>
            <person name="Voget S."/>
            <person name="Dietrich S."/>
            <person name="Gollnow K."/>
            <person name="Smits M."/>
            <person name="Meyer K."/>
            <person name="Brinkhoff T."/>
            <person name="Simon M."/>
            <person name="Daniel R."/>
        </authorList>
    </citation>
    <scope>NUCLEOTIDE SEQUENCE [LARGE SCALE GENOMIC DNA]</scope>
    <source>
        <strain evidence="2 3">307</strain>
    </source>
</reference>
<name>M9RB78_9RHOB</name>
<proteinExistence type="predicted"/>
<dbReference type="eggNOG" id="COG1846">
    <property type="taxonomic scope" value="Bacteria"/>
</dbReference>
<dbReference type="InterPro" id="IPR054195">
    <property type="entry name" value="DUF6900"/>
</dbReference>
<organism evidence="2 3">
    <name type="scientific">Octadecabacter antarcticus 307</name>
    <dbReference type="NCBI Taxonomy" id="391626"/>
    <lineage>
        <taxon>Bacteria</taxon>
        <taxon>Pseudomonadati</taxon>
        <taxon>Pseudomonadota</taxon>
        <taxon>Alphaproteobacteria</taxon>
        <taxon>Rhodobacterales</taxon>
        <taxon>Roseobacteraceae</taxon>
        <taxon>Octadecabacter</taxon>
    </lineage>
</organism>
<dbReference type="HOGENOM" id="CLU_2424044_0_0_5"/>
<sequence length="91" mass="9867">MFLIAIQLITLATRANLGAAKRCNSPKDDQAMTTKTKAPSEALLLEIAAKHFHLETLETRNSDSLDFHDVSVWSIRAALEAAFAAGQATAR</sequence>
<gene>
    <name evidence="2" type="ORF">OAN307_c45070</name>
</gene>
<dbReference type="Pfam" id="PF21841">
    <property type="entry name" value="DUF6900"/>
    <property type="match status" value="1"/>
</dbReference>
<dbReference type="AlphaFoldDB" id="M9RB78"/>
<evidence type="ECO:0000313" key="3">
    <source>
        <dbReference type="Proteomes" id="UP000005307"/>
    </source>
</evidence>
<evidence type="ECO:0000259" key="1">
    <source>
        <dbReference type="Pfam" id="PF21841"/>
    </source>
</evidence>
<evidence type="ECO:0000313" key="2">
    <source>
        <dbReference type="EMBL" id="AGI69864.1"/>
    </source>
</evidence>
<feature type="domain" description="DUF6900" evidence="1">
    <location>
        <begin position="40"/>
        <end position="89"/>
    </location>
</feature>
<accession>M9RB78</accession>
<dbReference type="EMBL" id="CP003740">
    <property type="protein sequence ID" value="AGI69864.1"/>
    <property type="molecule type" value="Genomic_DNA"/>
</dbReference>